<dbReference type="CDD" id="cd02440">
    <property type="entry name" value="AdoMet_MTases"/>
    <property type="match status" value="1"/>
</dbReference>
<proteinExistence type="predicted"/>
<dbReference type="InterPro" id="IPR029063">
    <property type="entry name" value="SAM-dependent_MTases_sf"/>
</dbReference>
<dbReference type="GO" id="GO:0102208">
    <property type="term" value="F:2-polyprenyl-6-hydroxyphenol methylase activity"/>
    <property type="evidence" value="ECO:0007669"/>
    <property type="project" value="UniProtKB-EC"/>
</dbReference>
<gene>
    <name evidence="1" type="ORF">ACIO7M_13460</name>
</gene>
<name>A0ABW8EFT1_STRT5</name>
<dbReference type="PANTHER" id="PTHR43861">
    <property type="entry name" value="TRANS-ACONITATE 2-METHYLTRANSFERASE-RELATED"/>
    <property type="match status" value="1"/>
</dbReference>
<dbReference type="GO" id="GO:0061542">
    <property type="term" value="F:3-demethylubiquinol 3-O-methyltransferase activity"/>
    <property type="evidence" value="ECO:0007669"/>
    <property type="project" value="UniProtKB-EC"/>
</dbReference>
<dbReference type="EC" id="2.1.1.64" evidence="1"/>
<dbReference type="SUPFAM" id="SSF53335">
    <property type="entry name" value="S-adenosyl-L-methionine-dependent methyltransferases"/>
    <property type="match status" value="1"/>
</dbReference>
<keyword evidence="2" id="KW-1185">Reference proteome</keyword>
<dbReference type="Proteomes" id="UP001617351">
    <property type="component" value="Unassembled WGS sequence"/>
</dbReference>
<dbReference type="EMBL" id="JBIUYY010000005">
    <property type="protein sequence ID" value="MFJ2822108.1"/>
    <property type="molecule type" value="Genomic_DNA"/>
</dbReference>
<comment type="caution">
    <text evidence="1">The sequence shown here is derived from an EMBL/GenBank/DDBJ whole genome shotgun (WGS) entry which is preliminary data.</text>
</comment>
<dbReference type="GO" id="GO:0032259">
    <property type="term" value="P:methylation"/>
    <property type="evidence" value="ECO:0007669"/>
    <property type="project" value="UniProtKB-KW"/>
</dbReference>
<dbReference type="RefSeq" id="WP_402380450.1">
    <property type="nucleotide sequence ID" value="NZ_JBIUYY010000005.1"/>
</dbReference>
<evidence type="ECO:0000313" key="1">
    <source>
        <dbReference type="EMBL" id="MFJ2822108.1"/>
    </source>
</evidence>
<dbReference type="Pfam" id="PF13489">
    <property type="entry name" value="Methyltransf_23"/>
    <property type="match status" value="1"/>
</dbReference>
<accession>A0ABW8EFT1</accession>
<keyword evidence="1" id="KW-0489">Methyltransferase</keyword>
<sequence length="252" mass="27339">MDDRAWRELDPSHPRYRRVFRAYLAHTDEKERQRDHLLDVVDALPRRDVFVDAGAGTGYFTAALAPRFRRTVAVEPDPALRGELSAACPAAEVLPVPISAAAVPEPADLVLCSHVLYYVPEAEWPGHLAALLSWVRPGGELVLVLQHPGSDCVAMARHFGIRTPVLDGAAALLDDAAAGRPYTARRHVQPASLRLPDLATALEVSELVVGPLDSPEARHTVAAYLREHGAADPSGGFSLSCDQEFLHVRCDG</sequence>
<reference evidence="1 2" key="1">
    <citation type="submission" date="2024-10" db="EMBL/GenBank/DDBJ databases">
        <title>The Natural Products Discovery Center: Release of the First 8490 Sequenced Strains for Exploring Actinobacteria Biosynthetic Diversity.</title>
        <authorList>
            <person name="Kalkreuter E."/>
            <person name="Kautsar S.A."/>
            <person name="Yang D."/>
            <person name="Bader C.D."/>
            <person name="Teijaro C.N."/>
            <person name="Fluegel L."/>
            <person name="Davis C.M."/>
            <person name="Simpson J.R."/>
            <person name="Lauterbach L."/>
            <person name="Steele A.D."/>
            <person name="Gui C."/>
            <person name="Meng S."/>
            <person name="Li G."/>
            <person name="Viehrig K."/>
            <person name="Ye F."/>
            <person name="Su P."/>
            <person name="Kiefer A.F."/>
            <person name="Nichols A."/>
            <person name="Cepeda A.J."/>
            <person name="Yan W."/>
            <person name="Fan B."/>
            <person name="Jiang Y."/>
            <person name="Adhikari A."/>
            <person name="Zheng C.-J."/>
            <person name="Schuster L."/>
            <person name="Cowan T.M."/>
            <person name="Smanski M.J."/>
            <person name="Chevrette M.G."/>
            <person name="De Carvalho L.P.S."/>
            <person name="Shen B."/>
        </authorList>
    </citation>
    <scope>NUCLEOTIDE SEQUENCE [LARGE SCALE GENOMIC DNA]</scope>
    <source>
        <strain evidence="1 2">NPDC087220</strain>
    </source>
</reference>
<evidence type="ECO:0000313" key="2">
    <source>
        <dbReference type="Proteomes" id="UP001617351"/>
    </source>
</evidence>
<organism evidence="1 2">
    <name type="scientific">Streptomyces toxytricini</name>
    <name type="common">Actinomyces toxytricini</name>
    <dbReference type="NCBI Taxonomy" id="67369"/>
    <lineage>
        <taxon>Bacteria</taxon>
        <taxon>Bacillati</taxon>
        <taxon>Actinomycetota</taxon>
        <taxon>Actinomycetes</taxon>
        <taxon>Kitasatosporales</taxon>
        <taxon>Streptomycetaceae</taxon>
        <taxon>Streptomyces</taxon>
    </lineage>
</organism>
<dbReference type="Gene3D" id="3.40.50.150">
    <property type="entry name" value="Vaccinia Virus protein VP39"/>
    <property type="match status" value="1"/>
</dbReference>
<keyword evidence="1" id="KW-0808">Transferase</keyword>
<protein>
    <submittedName>
        <fullName evidence="1">Class I SAM-dependent methyltransferase</fullName>
        <ecNumber evidence="1">2.1.1.222</ecNumber>
        <ecNumber evidence="1">2.1.1.64</ecNumber>
    </submittedName>
</protein>
<dbReference type="EC" id="2.1.1.222" evidence="1"/>